<accession>A0AAE2SEV6</accession>
<dbReference type="EMBL" id="JAENIG010000007">
    <property type="protein sequence ID" value="MBK1855707.1"/>
    <property type="molecule type" value="Genomic_DNA"/>
</dbReference>
<gene>
    <name evidence="1" type="ORF">JIN83_12100</name>
</gene>
<keyword evidence="2" id="KW-1185">Reference proteome</keyword>
<dbReference type="Proteomes" id="UP000634206">
    <property type="component" value="Unassembled WGS sequence"/>
</dbReference>
<dbReference type="RefSeq" id="WP_309490318.1">
    <property type="nucleotide sequence ID" value="NZ_JAENIG010000007.1"/>
</dbReference>
<reference evidence="1" key="1">
    <citation type="submission" date="2021-01" db="EMBL/GenBank/DDBJ databases">
        <title>Modified the classification status of verrucomicrobia.</title>
        <authorList>
            <person name="Feng X."/>
        </authorList>
    </citation>
    <scope>NUCLEOTIDE SEQUENCE</scope>
    <source>
        <strain evidence="1">5K15</strain>
    </source>
</reference>
<proteinExistence type="predicted"/>
<protein>
    <submittedName>
        <fullName evidence="1">Uncharacterized protein</fullName>
    </submittedName>
</protein>
<evidence type="ECO:0000313" key="1">
    <source>
        <dbReference type="EMBL" id="MBK1855707.1"/>
    </source>
</evidence>
<dbReference type="AlphaFoldDB" id="A0AAE2SEV6"/>
<organism evidence="1 2">
    <name type="scientific">Oceaniferula flava</name>
    <dbReference type="NCBI Taxonomy" id="2800421"/>
    <lineage>
        <taxon>Bacteria</taxon>
        <taxon>Pseudomonadati</taxon>
        <taxon>Verrucomicrobiota</taxon>
        <taxon>Verrucomicrobiia</taxon>
        <taxon>Verrucomicrobiales</taxon>
        <taxon>Verrucomicrobiaceae</taxon>
        <taxon>Oceaniferula</taxon>
    </lineage>
</organism>
<evidence type="ECO:0000313" key="2">
    <source>
        <dbReference type="Proteomes" id="UP000634206"/>
    </source>
</evidence>
<comment type="caution">
    <text evidence="1">The sequence shown here is derived from an EMBL/GenBank/DDBJ whole genome shotgun (WGS) entry which is preliminary data.</text>
</comment>
<name>A0AAE2SEV6_9BACT</name>
<sequence>MAGESESETFFSIIALLSKHSPLPELELVECLDVYSDGKFSREEPGHFYAAVIPELQYLVFMKGCGLTIHNYAHQYFDGPEVATHISDSSLANAVAHHTGWISVDWTHGEAEVKDKWDTIGNVLAHLPLDHCIGIFIPDEGIVMPIHEGVRAALGGSDVMSDLGFS</sequence>